<accession>A0A0A9GGS4</accession>
<reference evidence="1" key="1">
    <citation type="submission" date="2014-09" db="EMBL/GenBank/DDBJ databases">
        <authorList>
            <person name="Magalhaes I.L.F."/>
            <person name="Oliveira U."/>
            <person name="Santos F.R."/>
            <person name="Vidigal T.H.D.A."/>
            <person name="Brescovit A.D."/>
            <person name="Santos A.J."/>
        </authorList>
    </citation>
    <scope>NUCLEOTIDE SEQUENCE</scope>
    <source>
        <tissue evidence="1">Shoot tissue taken approximately 20 cm above the soil surface</tissue>
    </source>
</reference>
<name>A0A0A9GGS4_ARUDO</name>
<protein>
    <submittedName>
        <fullName evidence="1">CesA12</fullName>
    </submittedName>
</protein>
<dbReference type="EMBL" id="GBRH01178008">
    <property type="protein sequence ID" value="JAE19888.1"/>
    <property type="molecule type" value="Transcribed_RNA"/>
</dbReference>
<sequence>MSVDVTNAADCPNRFSKFIWDMSISLSLSIPTSAVPSGSPSLACFRFLRPKHGQQSHVTIFGLLGPLGGL</sequence>
<organism evidence="1">
    <name type="scientific">Arundo donax</name>
    <name type="common">Giant reed</name>
    <name type="synonym">Donax arundinaceus</name>
    <dbReference type="NCBI Taxonomy" id="35708"/>
    <lineage>
        <taxon>Eukaryota</taxon>
        <taxon>Viridiplantae</taxon>
        <taxon>Streptophyta</taxon>
        <taxon>Embryophyta</taxon>
        <taxon>Tracheophyta</taxon>
        <taxon>Spermatophyta</taxon>
        <taxon>Magnoliopsida</taxon>
        <taxon>Liliopsida</taxon>
        <taxon>Poales</taxon>
        <taxon>Poaceae</taxon>
        <taxon>PACMAD clade</taxon>
        <taxon>Arundinoideae</taxon>
        <taxon>Arundineae</taxon>
        <taxon>Arundo</taxon>
    </lineage>
</organism>
<dbReference type="AlphaFoldDB" id="A0A0A9GGS4"/>
<reference evidence="1" key="2">
    <citation type="journal article" date="2015" name="Data Brief">
        <title>Shoot transcriptome of the giant reed, Arundo donax.</title>
        <authorList>
            <person name="Barrero R.A."/>
            <person name="Guerrero F.D."/>
            <person name="Moolhuijzen P."/>
            <person name="Goolsby J.A."/>
            <person name="Tidwell J."/>
            <person name="Bellgard S.E."/>
            <person name="Bellgard M.I."/>
        </authorList>
    </citation>
    <scope>NUCLEOTIDE SEQUENCE</scope>
    <source>
        <tissue evidence="1">Shoot tissue taken approximately 20 cm above the soil surface</tissue>
    </source>
</reference>
<proteinExistence type="predicted"/>
<evidence type="ECO:0000313" key="1">
    <source>
        <dbReference type="EMBL" id="JAE19888.1"/>
    </source>
</evidence>